<accession>A0A7R9NVL6</accession>
<dbReference type="EMBL" id="OE001968">
    <property type="protein sequence ID" value="CAD7457892.1"/>
    <property type="molecule type" value="Genomic_DNA"/>
</dbReference>
<protein>
    <submittedName>
        <fullName evidence="1">Uncharacterized protein</fullName>
    </submittedName>
</protein>
<name>A0A7R9NVL6_9NEOP</name>
<proteinExistence type="predicted"/>
<organism evidence="1">
    <name type="scientific">Timema tahoe</name>
    <dbReference type="NCBI Taxonomy" id="61484"/>
    <lineage>
        <taxon>Eukaryota</taxon>
        <taxon>Metazoa</taxon>
        <taxon>Ecdysozoa</taxon>
        <taxon>Arthropoda</taxon>
        <taxon>Hexapoda</taxon>
        <taxon>Insecta</taxon>
        <taxon>Pterygota</taxon>
        <taxon>Neoptera</taxon>
        <taxon>Polyneoptera</taxon>
        <taxon>Phasmatodea</taxon>
        <taxon>Timematodea</taxon>
        <taxon>Timematoidea</taxon>
        <taxon>Timematidae</taxon>
        <taxon>Timema</taxon>
    </lineage>
</organism>
<gene>
    <name evidence="1" type="ORF">TTEB3V08_LOCUS5882</name>
</gene>
<dbReference type="AlphaFoldDB" id="A0A7R9NVL6"/>
<evidence type="ECO:0000313" key="1">
    <source>
        <dbReference type="EMBL" id="CAD7457892.1"/>
    </source>
</evidence>
<sequence length="90" mass="9836">MVTSLVFIECIPQSAVTYYVEMTEVAGLLAGPSGALKVVSERRYEVGPPTNLTQDLCSLNKLINFELAQVVKCTLTQLIEKKCVTVVSEL</sequence>
<reference evidence="1" key="1">
    <citation type="submission" date="2020-11" db="EMBL/GenBank/DDBJ databases">
        <authorList>
            <person name="Tran Van P."/>
        </authorList>
    </citation>
    <scope>NUCLEOTIDE SEQUENCE</scope>
</reference>